<protein>
    <submittedName>
        <fullName evidence="2">Uncharacterized protein</fullName>
    </submittedName>
</protein>
<feature type="transmembrane region" description="Helical" evidence="1">
    <location>
        <begin position="25"/>
        <end position="46"/>
    </location>
</feature>
<dbReference type="AlphaFoldDB" id="X0WD73"/>
<reference evidence="2" key="1">
    <citation type="journal article" date="2014" name="Front. Microbiol.">
        <title>High frequency of phylogenetically diverse reductive dehalogenase-homologous genes in deep subseafloor sedimentary metagenomes.</title>
        <authorList>
            <person name="Kawai M."/>
            <person name="Futagami T."/>
            <person name="Toyoda A."/>
            <person name="Takaki Y."/>
            <person name="Nishi S."/>
            <person name="Hori S."/>
            <person name="Arai W."/>
            <person name="Tsubouchi T."/>
            <person name="Morono Y."/>
            <person name="Uchiyama I."/>
            <person name="Ito T."/>
            <person name="Fujiyama A."/>
            <person name="Inagaki F."/>
            <person name="Takami H."/>
        </authorList>
    </citation>
    <scope>NUCLEOTIDE SEQUENCE</scope>
    <source>
        <strain evidence="2">Expedition CK06-06</strain>
    </source>
</reference>
<keyword evidence="1" id="KW-0472">Membrane</keyword>
<sequence length="80" mass="9338">TLGNTRRYDGAVMSRYKHIVYNENLLIVMMFIGLFSFMIGVVWFMAHNEAASYNKFCDTPVTTWDAVFLDLRIDECQCNE</sequence>
<gene>
    <name evidence="2" type="ORF">S01H1_73226</name>
</gene>
<dbReference type="EMBL" id="BARS01048912">
    <property type="protein sequence ID" value="GAG28575.1"/>
    <property type="molecule type" value="Genomic_DNA"/>
</dbReference>
<keyword evidence="1" id="KW-1133">Transmembrane helix</keyword>
<name>X0WD73_9ZZZZ</name>
<organism evidence="2">
    <name type="scientific">marine sediment metagenome</name>
    <dbReference type="NCBI Taxonomy" id="412755"/>
    <lineage>
        <taxon>unclassified sequences</taxon>
        <taxon>metagenomes</taxon>
        <taxon>ecological metagenomes</taxon>
    </lineage>
</organism>
<comment type="caution">
    <text evidence="2">The sequence shown here is derived from an EMBL/GenBank/DDBJ whole genome shotgun (WGS) entry which is preliminary data.</text>
</comment>
<proteinExistence type="predicted"/>
<evidence type="ECO:0000256" key="1">
    <source>
        <dbReference type="SAM" id="Phobius"/>
    </source>
</evidence>
<evidence type="ECO:0000313" key="2">
    <source>
        <dbReference type="EMBL" id="GAG28575.1"/>
    </source>
</evidence>
<keyword evidence="1" id="KW-0812">Transmembrane</keyword>
<accession>X0WD73</accession>
<feature type="non-terminal residue" evidence="2">
    <location>
        <position position="1"/>
    </location>
</feature>